<dbReference type="PANTHER" id="PTHR28629:SF4">
    <property type="entry name" value="TRIOKINASE_FMN CYCLASE"/>
    <property type="match status" value="1"/>
</dbReference>
<dbReference type="InterPro" id="IPR012737">
    <property type="entry name" value="DhaK_L_YcgS"/>
</dbReference>
<dbReference type="RefSeq" id="WP_133794541.1">
    <property type="nucleotide sequence ID" value="NZ_SOCA01000002.1"/>
</dbReference>
<dbReference type="PROSITE" id="PS51480">
    <property type="entry name" value="DHAL"/>
    <property type="match status" value="1"/>
</dbReference>
<keyword evidence="5" id="KW-1185">Reference proteome</keyword>
<dbReference type="PANTHER" id="PTHR28629">
    <property type="entry name" value="TRIOKINASE/FMN CYCLASE"/>
    <property type="match status" value="1"/>
</dbReference>
<dbReference type="EMBL" id="SOCA01000002">
    <property type="protein sequence ID" value="TDU73204.1"/>
    <property type="molecule type" value="Genomic_DNA"/>
</dbReference>
<dbReference type="Pfam" id="PF02734">
    <property type="entry name" value="Dak2"/>
    <property type="match status" value="1"/>
</dbReference>
<evidence type="ECO:0000313" key="5">
    <source>
        <dbReference type="Proteomes" id="UP000295662"/>
    </source>
</evidence>
<organism evidence="4 5">
    <name type="scientific">Prosthecobacter fusiformis</name>
    <dbReference type="NCBI Taxonomy" id="48464"/>
    <lineage>
        <taxon>Bacteria</taxon>
        <taxon>Pseudomonadati</taxon>
        <taxon>Verrucomicrobiota</taxon>
        <taxon>Verrucomicrobiia</taxon>
        <taxon>Verrucomicrobiales</taxon>
        <taxon>Verrucomicrobiaceae</taxon>
        <taxon>Prosthecobacter</taxon>
    </lineage>
</organism>
<dbReference type="Gene3D" id="1.25.40.340">
    <property type="match status" value="1"/>
</dbReference>
<dbReference type="InterPro" id="IPR036117">
    <property type="entry name" value="DhaL_dom_sf"/>
</dbReference>
<sequence>MELTPNQVRLMMLQVADAIIEAEPMLSQADRDLGDGDHGLGMKRGMEEVKAKLEPLDAASVEQVFVTTGSAMMSSMGGASGALFGTVYRAGGKAVTGRESLDAEGLSLFLQAALEGVMKRGGAKPGDKTMIDALAPAADKAKEVASQPLPEALTAIVAAAEAGVEASKAMIAQFGRAKTLGEACLGFPDAGALSVTIMLKTMLAFVKAD</sequence>
<evidence type="ECO:0000256" key="1">
    <source>
        <dbReference type="ARBA" id="ARBA00022679"/>
    </source>
</evidence>
<name>A0A4R7S4F0_9BACT</name>
<proteinExistence type="predicted"/>
<dbReference type="GO" id="GO:0019563">
    <property type="term" value="P:glycerol catabolic process"/>
    <property type="evidence" value="ECO:0007669"/>
    <property type="project" value="TreeGrafter"/>
</dbReference>
<protein>
    <submittedName>
        <fullName evidence="4">Dihydroxyacetone kinase DhaL subunit</fullName>
    </submittedName>
</protein>
<dbReference type="FunFam" id="1.25.40.340:FF:000002">
    <property type="entry name" value="Dihydroxyacetone kinase, L subunit"/>
    <property type="match status" value="1"/>
</dbReference>
<accession>A0A4R7S4F0</accession>
<gene>
    <name evidence="4" type="ORF">EI77_01672</name>
</gene>
<feature type="domain" description="DhaL" evidence="3">
    <location>
        <begin position="6"/>
        <end position="204"/>
    </location>
</feature>
<dbReference type="SUPFAM" id="SSF101473">
    <property type="entry name" value="DhaL-like"/>
    <property type="match status" value="1"/>
</dbReference>
<dbReference type="InterPro" id="IPR004007">
    <property type="entry name" value="DhaL_dom"/>
</dbReference>
<evidence type="ECO:0000259" key="3">
    <source>
        <dbReference type="PROSITE" id="PS51480"/>
    </source>
</evidence>
<dbReference type="OrthoDB" id="9800291at2"/>
<dbReference type="NCBIfam" id="TIGR02365">
    <property type="entry name" value="dha_L_ycgS"/>
    <property type="match status" value="1"/>
</dbReference>
<dbReference type="GO" id="GO:0005829">
    <property type="term" value="C:cytosol"/>
    <property type="evidence" value="ECO:0007669"/>
    <property type="project" value="TreeGrafter"/>
</dbReference>
<dbReference type="GO" id="GO:0004371">
    <property type="term" value="F:glycerone kinase activity"/>
    <property type="evidence" value="ECO:0007669"/>
    <property type="project" value="InterPro"/>
</dbReference>
<reference evidence="4 5" key="1">
    <citation type="submission" date="2019-03" db="EMBL/GenBank/DDBJ databases">
        <title>Genomic Encyclopedia of Archaeal and Bacterial Type Strains, Phase II (KMG-II): from individual species to whole genera.</title>
        <authorList>
            <person name="Goeker M."/>
        </authorList>
    </citation>
    <scope>NUCLEOTIDE SEQUENCE [LARGE SCALE GENOMIC DNA]</scope>
    <source>
        <strain evidence="4 5">ATCC 25309</strain>
    </source>
</reference>
<evidence type="ECO:0000313" key="4">
    <source>
        <dbReference type="EMBL" id="TDU73204.1"/>
    </source>
</evidence>
<keyword evidence="1" id="KW-0808">Transferase</keyword>
<evidence type="ECO:0000256" key="2">
    <source>
        <dbReference type="ARBA" id="ARBA00022777"/>
    </source>
</evidence>
<dbReference type="SMART" id="SM01120">
    <property type="entry name" value="Dak2"/>
    <property type="match status" value="1"/>
</dbReference>
<dbReference type="InterPro" id="IPR050861">
    <property type="entry name" value="Dihydroxyacetone_Kinase"/>
</dbReference>
<comment type="caution">
    <text evidence="4">The sequence shown here is derived from an EMBL/GenBank/DDBJ whole genome shotgun (WGS) entry which is preliminary data.</text>
</comment>
<dbReference type="AlphaFoldDB" id="A0A4R7S4F0"/>
<dbReference type="Proteomes" id="UP000295662">
    <property type="component" value="Unassembled WGS sequence"/>
</dbReference>
<keyword evidence="2 4" id="KW-0418">Kinase</keyword>